<dbReference type="InterPro" id="IPR051046">
    <property type="entry name" value="MurCDEF_CellWall_CoF430Synth"/>
</dbReference>
<gene>
    <name evidence="4" type="ordered locus">Mhar_2390</name>
</gene>
<name>G7WRJ9_METH6</name>
<dbReference type="NCBIfam" id="NF033197">
    <property type="entry name" value="F430_CfbE"/>
    <property type="match status" value="1"/>
</dbReference>
<dbReference type="HOGENOM" id="CLU_047362_0_0_2"/>
<dbReference type="STRING" id="1110509.Mhar_2390"/>
<proteinExistence type="predicted"/>
<dbReference type="OrthoDB" id="52890at2157"/>
<keyword evidence="2" id="KW-0547">Nucleotide-binding</keyword>
<accession>G7WRJ9</accession>
<dbReference type="Proteomes" id="UP000005877">
    <property type="component" value="Chromosome"/>
</dbReference>
<evidence type="ECO:0000313" key="4">
    <source>
        <dbReference type="EMBL" id="AET65740.1"/>
    </source>
</evidence>
<sequence>MAVLDTIHGATLLAERMRGRGIEAAALEVYHAAPEVSPFDLIVAPVHLPPKNPALTEARRLGKETITHHRAVGELLAGDPEFRPFEVTGTVGKTTTALILARILSARGTVLSHTTRGIEVWRDGRSRLLRSKLSITPANVILAWEAAAEVGADDLVSEVSLGGTGLAEIGIITSFAGDYRIGGGSLWASTAKLQMISLSKEGSKLIAGEDVGISADVTFGPGPRGRVWASDREILAGGGAAPLRLSEGLDLQSYAPAMAGAAAAALEAGFDLEEVASALEGFDGLGGRMRVVREDGVLLVDNSNSGLRTSGVEAALDRAGCAGRLALVVGEEAATVCEGMDVPALIDLLLRRRREIDLLILVGERLAPYAPRLSAETAPDLEAALARAKPLLERGDRLVSCVKCFR</sequence>
<reference evidence="4 5" key="1">
    <citation type="journal article" date="2012" name="PLoS ONE">
        <title>The genome characteristics and predicted function of methyl-group oxidation pathway in the obligate aceticlastic methanogens, Methanosaeta spp.</title>
        <authorList>
            <person name="Zhu J."/>
            <person name="Zheng H."/>
            <person name="Ai G."/>
            <person name="Zhang G."/>
            <person name="Liu D."/>
            <person name="Liu X."/>
            <person name="Dong X."/>
        </authorList>
    </citation>
    <scope>NUCLEOTIDE SEQUENCE [LARGE SCALE GENOMIC DNA]</scope>
    <source>
        <strain evidence="4 5">6Ac</strain>
    </source>
</reference>
<dbReference type="PANTHER" id="PTHR43024">
    <property type="entry name" value="UDP-N-ACETYLMURAMOYL-TRIPEPTIDE--D-ALANYL-D-ALANINE LIGASE"/>
    <property type="match status" value="1"/>
</dbReference>
<dbReference type="SUPFAM" id="SSF53623">
    <property type="entry name" value="MurD-like peptide ligases, catalytic domain"/>
    <property type="match status" value="1"/>
</dbReference>
<evidence type="ECO:0000256" key="2">
    <source>
        <dbReference type="ARBA" id="ARBA00022741"/>
    </source>
</evidence>
<dbReference type="GeneID" id="12511569"/>
<dbReference type="RefSeq" id="WP_014587916.1">
    <property type="nucleotide sequence ID" value="NC_017527.1"/>
</dbReference>
<evidence type="ECO:0000256" key="3">
    <source>
        <dbReference type="ARBA" id="ARBA00022840"/>
    </source>
</evidence>
<dbReference type="KEGG" id="mhi:Mhar_2390"/>
<dbReference type="PATRIC" id="fig|1110509.7.peg.2643"/>
<dbReference type="AlphaFoldDB" id="G7WRJ9"/>
<evidence type="ECO:0000256" key="1">
    <source>
        <dbReference type="ARBA" id="ARBA00022598"/>
    </source>
</evidence>
<dbReference type="Gene3D" id="3.40.1190.10">
    <property type="entry name" value="Mur-like, catalytic domain"/>
    <property type="match status" value="1"/>
</dbReference>
<evidence type="ECO:0000313" key="5">
    <source>
        <dbReference type="Proteomes" id="UP000005877"/>
    </source>
</evidence>
<keyword evidence="5" id="KW-1185">Reference proteome</keyword>
<dbReference type="GO" id="GO:0016874">
    <property type="term" value="F:ligase activity"/>
    <property type="evidence" value="ECO:0007669"/>
    <property type="project" value="UniProtKB-KW"/>
</dbReference>
<keyword evidence="3" id="KW-0067">ATP-binding</keyword>
<dbReference type="InterPro" id="IPR036565">
    <property type="entry name" value="Mur-like_cat_sf"/>
</dbReference>
<dbReference type="GO" id="GO:0005524">
    <property type="term" value="F:ATP binding"/>
    <property type="evidence" value="ECO:0007669"/>
    <property type="project" value="UniProtKB-KW"/>
</dbReference>
<dbReference type="EMBL" id="CP003117">
    <property type="protein sequence ID" value="AET65740.1"/>
    <property type="molecule type" value="Genomic_DNA"/>
</dbReference>
<protein>
    <submittedName>
        <fullName evidence="4">Mur ligase, middle domain protein</fullName>
    </submittedName>
</protein>
<dbReference type="PANTHER" id="PTHR43024:SF1">
    <property type="entry name" value="UDP-N-ACETYLMURAMOYL-TRIPEPTIDE--D-ALANYL-D-ALANINE LIGASE"/>
    <property type="match status" value="1"/>
</dbReference>
<keyword evidence="1 4" id="KW-0436">Ligase</keyword>
<organism evidence="4 5">
    <name type="scientific">Methanothrix harundinacea (strain 6Ac)</name>
    <name type="common">Methanosaeta harundinacea</name>
    <dbReference type="NCBI Taxonomy" id="1110509"/>
    <lineage>
        <taxon>Archaea</taxon>
        <taxon>Methanobacteriati</taxon>
        <taxon>Methanobacteriota</taxon>
        <taxon>Stenosarchaea group</taxon>
        <taxon>Methanomicrobia</taxon>
        <taxon>Methanotrichales</taxon>
        <taxon>Methanotrichaceae</taxon>
        <taxon>Methanothrix</taxon>
    </lineage>
</organism>